<accession>A0AAE0HXH9</accession>
<feature type="transmembrane region" description="Helical" evidence="6">
    <location>
        <begin position="199"/>
        <end position="221"/>
    </location>
</feature>
<feature type="transmembrane region" description="Helical" evidence="6">
    <location>
        <begin position="79"/>
        <end position="105"/>
    </location>
</feature>
<evidence type="ECO:0000313" key="8">
    <source>
        <dbReference type="EMBL" id="KAK3314694.1"/>
    </source>
</evidence>
<dbReference type="PANTHER" id="PTHR33048">
    <property type="entry name" value="PTH11-LIKE INTEGRAL MEMBRANE PROTEIN (AFU_ORTHOLOGUE AFUA_5G11245)"/>
    <property type="match status" value="1"/>
</dbReference>
<keyword evidence="2 6" id="KW-0812">Transmembrane</keyword>
<comment type="similarity">
    <text evidence="5">Belongs to the SAT4 family.</text>
</comment>
<dbReference type="GO" id="GO:0016020">
    <property type="term" value="C:membrane"/>
    <property type="evidence" value="ECO:0007669"/>
    <property type="project" value="UniProtKB-SubCell"/>
</dbReference>
<organism evidence="8 9">
    <name type="scientific">Apodospora peruviana</name>
    <dbReference type="NCBI Taxonomy" id="516989"/>
    <lineage>
        <taxon>Eukaryota</taxon>
        <taxon>Fungi</taxon>
        <taxon>Dikarya</taxon>
        <taxon>Ascomycota</taxon>
        <taxon>Pezizomycotina</taxon>
        <taxon>Sordariomycetes</taxon>
        <taxon>Sordariomycetidae</taxon>
        <taxon>Sordariales</taxon>
        <taxon>Lasiosphaeriaceae</taxon>
        <taxon>Apodospora</taxon>
    </lineage>
</organism>
<dbReference type="AlphaFoldDB" id="A0AAE0HXH9"/>
<name>A0AAE0HXH9_9PEZI</name>
<evidence type="ECO:0000256" key="4">
    <source>
        <dbReference type="ARBA" id="ARBA00023136"/>
    </source>
</evidence>
<protein>
    <recommendedName>
        <fullName evidence="7">Rhodopsin domain-containing protein</fullName>
    </recommendedName>
</protein>
<feature type="domain" description="Rhodopsin" evidence="7">
    <location>
        <begin position="4"/>
        <end position="223"/>
    </location>
</feature>
<evidence type="ECO:0000259" key="7">
    <source>
        <dbReference type="Pfam" id="PF20684"/>
    </source>
</evidence>
<dbReference type="InterPro" id="IPR052337">
    <property type="entry name" value="SAT4-like"/>
</dbReference>
<keyword evidence="4 6" id="KW-0472">Membrane</keyword>
<dbReference type="EMBL" id="JAUEDM010000006">
    <property type="protein sequence ID" value="KAK3314694.1"/>
    <property type="molecule type" value="Genomic_DNA"/>
</dbReference>
<dbReference type="PANTHER" id="PTHR33048:SF143">
    <property type="entry name" value="EXTRACELLULAR MEMBRANE PROTEIN CFEM DOMAIN-CONTAINING PROTEIN-RELATED"/>
    <property type="match status" value="1"/>
</dbReference>
<evidence type="ECO:0000256" key="5">
    <source>
        <dbReference type="ARBA" id="ARBA00038359"/>
    </source>
</evidence>
<feature type="transmembrane region" description="Helical" evidence="6">
    <location>
        <begin position="160"/>
        <end position="179"/>
    </location>
</feature>
<evidence type="ECO:0000256" key="3">
    <source>
        <dbReference type="ARBA" id="ARBA00022989"/>
    </source>
</evidence>
<comment type="subcellular location">
    <subcellularLocation>
        <location evidence="1">Membrane</location>
        <topology evidence="1">Multi-pass membrane protein</topology>
    </subcellularLocation>
</comment>
<evidence type="ECO:0000256" key="2">
    <source>
        <dbReference type="ARBA" id="ARBA00022692"/>
    </source>
</evidence>
<dbReference type="InterPro" id="IPR049326">
    <property type="entry name" value="Rhodopsin_dom_fungi"/>
</dbReference>
<comment type="caution">
    <text evidence="8">The sequence shown here is derived from an EMBL/GenBank/DDBJ whole genome shotgun (WGS) entry which is preliminary data.</text>
</comment>
<dbReference type="Proteomes" id="UP001283341">
    <property type="component" value="Unassembled WGS sequence"/>
</dbReference>
<proteinExistence type="inferred from homology"/>
<keyword evidence="3 6" id="KW-1133">Transmembrane helix</keyword>
<reference evidence="8" key="1">
    <citation type="journal article" date="2023" name="Mol. Phylogenet. Evol.">
        <title>Genome-scale phylogeny and comparative genomics of the fungal order Sordariales.</title>
        <authorList>
            <person name="Hensen N."/>
            <person name="Bonometti L."/>
            <person name="Westerberg I."/>
            <person name="Brannstrom I.O."/>
            <person name="Guillou S."/>
            <person name="Cros-Aarteil S."/>
            <person name="Calhoun S."/>
            <person name="Haridas S."/>
            <person name="Kuo A."/>
            <person name="Mondo S."/>
            <person name="Pangilinan J."/>
            <person name="Riley R."/>
            <person name="LaButti K."/>
            <person name="Andreopoulos B."/>
            <person name="Lipzen A."/>
            <person name="Chen C."/>
            <person name="Yan M."/>
            <person name="Daum C."/>
            <person name="Ng V."/>
            <person name="Clum A."/>
            <person name="Steindorff A."/>
            <person name="Ohm R.A."/>
            <person name="Martin F."/>
            <person name="Silar P."/>
            <person name="Natvig D.O."/>
            <person name="Lalanne C."/>
            <person name="Gautier V."/>
            <person name="Ament-Velasquez S.L."/>
            <person name="Kruys A."/>
            <person name="Hutchinson M.I."/>
            <person name="Powell A.J."/>
            <person name="Barry K."/>
            <person name="Miller A.N."/>
            <person name="Grigoriev I.V."/>
            <person name="Debuchy R."/>
            <person name="Gladieux P."/>
            <person name="Hiltunen Thoren M."/>
            <person name="Johannesson H."/>
        </authorList>
    </citation>
    <scope>NUCLEOTIDE SEQUENCE</scope>
    <source>
        <strain evidence="8">CBS 118394</strain>
    </source>
</reference>
<keyword evidence="9" id="KW-1185">Reference proteome</keyword>
<evidence type="ECO:0000256" key="1">
    <source>
        <dbReference type="ARBA" id="ARBA00004141"/>
    </source>
</evidence>
<evidence type="ECO:0000256" key="6">
    <source>
        <dbReference type="SAM" id="Phobius"/>
    </source>
</evidence>
<feature type="transmembrane region" description="Helical" evidence="6">
    <location>
        <begin position="47"/>
        <end position="67"/>
    </location>
</feature>
<feature type="transmembrane region" description="Helical" evidence="6">
    <location>
        <begin position="125"/>
        <end position="148"/>
    </location>
</feature>
<sequence length="334" mass="37171">MVVTVLFVVFESLGVYVVQLAFGVDIWTVRASDLALSLKLLYVAETLYLSILTLTKISILCFYLRIFPHRTFRAALYGVMAWVAVSGLAWLLAQILQCVPINFIWEGWKQGSFGPHHCIDVNTLGYTMAGFSIAQDIVILVMPLPLVARLNVSRRSKLEIMIMFSLGFFVFVTSCVRLWALHGFGDSVNPTWDYTDTIIWTGLEVAVSIIVTSLPAIRVLFRRRPNRSGAADGRLRLPIGGKSSPTPKLTTNRLHGHGSRRLLRQLSFDSISGRKCHAIMQLENISDIMRTGRSADSCLARQTPVKPGEILIAIRPPRTGKKGQGELRDGIMAK</sequence>
<gene>
    <name evidence="8" type="ORF">B0H66DRAFT_318813</name>
</gene>
<reference evidence="8" key="2">
    <citation type="submission" date="2023-06" db="EMBL/GenBank/DDBJ databases">
        <authorList>
            <consortium name="Lawrence Berkeley National Laboratory"/>
            <person name="Haridas S."/>
            <person name="Hensen N."/>
            <person name="Bonometti L."/>
            <person name="Westerberg I."/>
            <person name="Brannstrom I.O."/>
            <person name="Guillou S."/>
            <person name="Cros-Aarteil S."/>
            <person name="Calhoun S."/>
            <person name="Kuo A."/>
            <person name="Mondo S."/>
            <person name="Pangilinan J."/>
            <person name="Riley R."/>
            <person name="Labutti K."/>
            <person name="Andreopoulos B."/>
            <person name="Lipzen A."/>
            <person name="Chen C."/>
            <person name="Yanf M."/>
            <person name="Daum C."/>
            <person name="Ng V."/>
            <person name="Clum A."/>
            <person name="Steindorff A."/>
            <person name="Ohm R."/>
            <person name="Martin F."/>
            <person name="Silar P."/>
            <person name="Natvig D."/>
            <person name="Lalanne C."/>
            <person name="Gautier V."/>
            <person name="Ament-Velasquez S.L."/>
            <person name="Kruys A."/>
            <person name="Hutchinson M.I."/>
            <person name="Powell A.J."/>
            <person name="Barry K."/>
            <person name="Miller A.N."/>
            <person name="Grigoriev I.V."/>
            <person name="Debuchy R."/>
            <person name="Gladieux P."/>
            <person name="Thoren M.H."/>
            <person name="Johannesson H."/>
        </authorList>
    </citation>
    <scope>NUCLEOTIDE SEQUENCE</scope>
    <source>
        <strain evidence="8">CBS 118394</strain>
    </source>
</reference>
<dbReference type="Pfam" id="PF20684">
    <property type="entry name" value="Fung_rhodopsin"/>
    <property type="match status" value="1"/>
</dbReference>
<evidence type="ECO:0000313" key="9">
    <source>
        <dbReference type="Proteomes" id="UP001283341"/>
    </source>
</evidence>